<dbReference type="GO" id="GO:0005654">
    <property type="term" value="C:nucleoplasm"/>
    <property type="evidence" value="ECO:0007669"/>
    <property type="project" value="UniProtKB-SubCell"/>
</dbReference>
<evidence type="ECO:0000256" key="2">
    <source>
        <dbReference type="HAMAP-Rule" id="MF_03046"/>
    </source>
</evidence>
<keyword evidence="4" id="KW-1185">Reference proteome</keyword>
<dbReference type="Proteomes" id="UP000094236">
    <property type="component" value="Unassembled WGS sequence"/>
</dbReference>
<keyword evidence="2" id="KW-0813">Transport</keyword>
<dbReference type="GO" id="GO:0003713">
    <property type="term" value="F:transcription coactivator activity"/>
    <property type="evidence" value="ECO:0007669"/>
    <property type="project" value="UniProtKB-UniRule"/>
</dbReference>
<proteinExistence type="inferred from homology"/>
<dbReference type="GO" id="GO:0000932">
    <property type="term" value="C:P-body"/>
    <property type="evidence" value="ECO:0007669"/>
    <property type="project" value="UniProtKB-SubCell"/>
</dbReference>
<gene>
    <name evidence="2" type="primary">SUS1</name>
    <name evidence="3" type="ORF">PACTADRAFT_73290</name>
</gene>
<comment type="function">
    <text evidence="2">Involved in mRNA export coupled transcription activation by association with both the TREX-2 and the SAGA complexes. At the promoters, SAGA is required for recruitment of the basal transcription machinery. It influences RNA polymerase II transcriptional activity through different activities such as TBP interaction and promoter selectivity, interaction with transcription activators, and chromatin modification through histone acetylation and deubiquitination. Within the SAGA complex, participates to a subcomplex required for deubiquitination of H2B and for the maintenance of steady-state H3 methylation levels. The TREX-2 complex functions in docking export-competent ribonucleoprotein particles (mRNPs) to the nuclear entrance of the nuclear pore complex (nuclear basket). TREX-2 participates in mRNA export and accurate chromatin positioning in the nucleus by tethering genes to the nuclear periphery. May also be involved in cytoplasmic mRNA decay by interaction with components of P-bodies.</text>
</comment>
<keyword evidence="2" id="KW-0804">Transcription</keyword>
<dbReference type="GO" id="GO:0070390">
    <property type="term" value="C:transcription export complex 2"/>
    <property type="evidence" value="ECO:0007669"/>
    <property type="project" value="UniProtKB-UniRule"/>
</dbReference>
<comment type="subcellular location">
    <subcellularLocation>
        <location evidence="2">Nucleus</location>
        <location evidence="2">Nucleoplasm</location>
    </subcellularLocation>
    <subcellularLocation>
        <location evidence="2">Cytoplasm</location>
        <location evidence="2">P-body</location>
    </subcellularLocation>
</comment>
<dbReference type="Gene3D" id="1.10.246.140">
    <property type="match status" value="1"/>
</dbReference>
<comment type="similarity">
    <text evidence="2">Belongs to the ENY2 family.</text>
</comment>
<dbReference type="HAMAP" id="MF_03046">
    <property type="entry name" value="ENY2_Sus1"/>
    <property type="match status" value="1"/>
</dbReference>
<dbReference type="STRING" id="669874.A0A1E4U0Q1"/>
<dbReference type="InterPro" id="IPR018783">
    <property type="entry name" value="TF_ENY2"/>
</dbReference>
<organism evidence="3 4">
    <name type="scientific">Pachysolen tannophilus NRRL Y-2460</name>
    <dbReference type="NCBI Taxonomy" id="669874"/>
    <lineage>
        <taxon>Eukaryota</taxon>
        <taxon>Fungi</taxon>
        <taxon>Dikarya</taxon>
        <taxon>Ascomycota</taxon>
        <taxon>Saccharomycotina</taxon>
        <taxon>Pichiomycetes</taxon>
        <taxon>Pachysolenaceae</taxon>
        <taxon>Pachysolen</taxon>
    </lineage>
</organism>
<dbReference type="OrthoDB" id="6221744at2759"/>
<keyword evidence="2" id="KW-0653">Protein transport</keyword>
<keyword evidence="2" id="KW-0509">mRNA transport</keyword>
<dbReference type="AlphaFoldDB" id="A0A1E4U0Q1"/>
<dbReference type="GO" id="GO:0071819">
    <property type="term" value="C:DUBm complex"/>
    <property type="evidence" value="ECO:0007669"/>
    <property type="project" value="UniProtKB-UniRule"/>
</dbReference>
<keyword evidence="2" id="KW-0805">Transcription regulation</keyword>
<reference evidence="4" key="1">
    <citation type="submission" date="2016-05" db="EMBL/GenBank/DDBJ databases">
        <title>Comparative genomics of biotechnologically important yeasts.</title>
        <authorList>
            <consortium name="DOE Joint Genome Institute"/>
            <person name="Riley R."/>
            <person name="Haridas S."/>
            <person name="Wolfe K.H."/>
            <person name="Lopes M.R."/>
            <person name="Hittinger C.T."/>
            <person name="Goker M."/>
            <person name="Salamov A."/>
            <person name="Wisecaver J."/>
            <person name="Long T.M."/>
            <person name="Aerts A.L."/>
            <person name="Barry K."/>
            <person name="Choi C."/>
            <person name="Clum A."/>
            <person name="Coughlan A.Y."/>
            <person name="Deshpande S."/>
            <person name="Douglass A.P."/>
            <person name="Hanson S.J."/>
            <person name="Klenk H.-P."/>
            <person name="Labutti K."/>
            <person name="Lapidus A."/>
            <person name="Lindquist E."/>
            <person name="Lipzen A."/>
            <person name="Meier-Kolthoff J.P."/>
            <person name="Ohm R.A."/>
            <person name="Otillar R.P."/>
            <person name="Pangilinan J."/>
            <person name="Peng Y."/>
            <person name="Rokas A."/>
            <person name="Rosa C.A."/>
            <person name="Scheuner C."/>
            <person name="Sibirny A.A."/>
            <person name="Slot J.C."/>
            <person name="Stielow J.B."/>
            <person name="Sun H."/>
            <person name="Kurtzman C.P."/>
            <person name="Blackwell M."/>
            <person name="Grigoriev I.V."/>
            <person name="Jeffries T.W."/>
        </authorList>
    </citation>
    <scope>NUCLEOTIDE SEQUENCE [LARGE SCALE GENOMIC DNA]</scope>
    <source>
        <strain evidence="4">NRRL Y-2460</strain>
    </source>
</reference>
<dbReference type="Pfam" id="PF10163">
    <property type="entry name" value="EnY2"/>
    <property type="match status" value="1"/>
</dbReference>
<accession>A0A1E4U0Q1</accession>
<keyword evidence="2" id="KW-0539">Nucleus</keyword>
<dbReference type="GO" id="GO:0005643">
    <property type="term" value="C:nuclear pore"/>
    <property type="evidence" value="ECO:0007669"/>
    <property type="project" value="UniProtKB-UniRule"/>
</dbReference>
<keyword evidence="2" id="KW-0010">Activator</keyword>
<sequence>MTNQSDINTLKLKIQNELIQSGQYDEISKFLKFKLIENGWFDNFKNLASNTISEKENPNFSSLIRDLEPKALEMVPDNVKEETLVKIRQFLDSVIDK</sequence>
<dbReference type="GO" id="GO:0015031">
    <property type="term" value="P:protein transport"/>
    <property type="evidence" value="ECO:0007669"/>
    <property type="project" value="UniProtKB-KW"/>
</dbReference>
<dbReference type="PANTHER" id="PTHR12514">
    <property type="entry name" value="ENHANCER OF YELLOW 2 TRANSCRIPTION FACTOR"/>
    <property type="match status" value="1"/>
</dbReference>
<evidence type="ECO:0000256" key="1">
    <source>
        <dbReference type="ARBA" id="ARBA00023010"/>
    </source>
</evidence>
<dbReference type="EMBL" id="KV454011">
    <property type="protein sequence ID" value="ODV97567.1"/>
    <property type="molecule type" value="Genomic_DNA"/>
</dbReference>
<keyword evidence="1 2" id="KW-0811">Translocation</keyword>
<dbReference type="GO" id="GO:0006325">
    <property type="term" value="P:chromatin organization"/>
    <property type="evidence" value="ECO:0007669"/>
    <property type="project" value="UniProtKB-KW"/>
</dbReference>
<dbReference type="InterPro" id="IPR038212">
    <property type="entry name" value="TF_EnY2_sf"/>
</dbReference>
<dbReference type="GO" id="GO:0006406">
    <property type="term" value="P:mRNA export from nucleus"/>
    <property type="evidence" value="ECO:0007669"/>
    <property type="project" value="UniProtKB-UniRule"/>
</dbReference>
<comment type="subunit">
    <text evidence="2">Component of the nuclear pore complex (NPC)-associated TREX-2 complex (transcription and export complex 2), composed of at least SUS1, SAC3, THP1, SEM1, and CDC31. TREX-2 contains 2 SUS1 chains. The TREX-2 complex interacts with the nucleoporin NUP1. Component of the 1.8 MDa SAGA transcription coactivator-HAT complex. SAGA is built of 5 distinct domains with specialized functions. Within the SAGA complex, SUS1, SGF11, SGF73 and UBP8 form an additional subcomplex of SAGA called the DUB module (deubiquitination module). Interacts directly with THP1, SAC3, SGF11, and with the RNA polymerase II.</text>
</comment>
<evidence type="ECO:0000313" key="3">
    <source>
        <dbReference type="EMBL" id="ODV97567.1"/>
    </source>
</evidence>
<dbReference type="GO" id="GO:0006368">
    <property type="term" value="P:transcription elongation by RNA polymerase II"/>
    <property type="evidence" value="ECO:0007669"/>
    <property type="project" value="UniProtKB-UniRule"/>
</dbReference>
<keyword evidence="2" id="KW-0963">Cytoplasm</keyword>
<keyword evidence="2" id="KW-0156">Chromatin regulator</keyword>
<protein>
    <recommendedName>
        <fullName evidence="2">Transcription and mRNA export factor SUS1</fullName>
    </recommendedName>
</protein>
<name>A0A1E4U0Q1_PACTA</name>
<dbReference type="GO" id="GO:0000124">
    <property type="term" value="C:SAGA complex"/>
    <property type="evidence" value="ECO:0007669"/>
    <property type="project" value="UniProtKB-UniRule"/>
</dbReference>
<evidence type="ECO:0000313" key="4">
    <source>
        <dbReference type="Proteomes" id="UP000094236"/>
    </source>
</evidence>